<evidence type="ECO:0000313" key="3">
    <source>
        <dbReference type="Proteomes" id="UP001151760"/>
    </source>
</evidence>
<sequence length="200" mass="21776">MVTRCQPADGGVNVVVVSSSSEMACLLPWSMVEMEMGEGVRRVEESGVGDRRDPEMELFFLGFGPRKNDRKSFPAAAVVAAAKSWEGRPENLERERESLVSAIVRSNVTITVVMDYLVDRRLYAWDHSGPNKATLSDDNNKHGEDAEGEGPSRQHFRITRGGGDGVVVVAATLVAMVKADLYDDAGDVTRWVSDYVAGGV</sequence>
<feature type="region of interest" description="Disordered" evidence="1">
    <location>
        <begin position="129"/>
        <end position="157"/>
    </location>
</feature>
<reference evidence="2" key="1">
    <citation type="journal article" date="2022" name="Int. J. Mol. Sci.">
        <title>Draft Genome of Tanacetum Coccineum: Genomic Comparison of Closely Related Tanacetum-Family Plants.</title>
        <authorList>
            <person name="Yamashiro T."/>
            <person name="Shiraishi A."/>
            <person name="Nakayama K."/>
            <person name="Satake H."/>
        </authorList>
    </citation>
    <scope>NUCLEOTIDE SEQUENCE</scope>
</reference>
<dbReference type="Proteomes" id="UP001151760">
    <property type="component" value="Unassembled WGS sequence"/>
</dbReference>
<keyword evidence="3" id="KW-1185">Reference proteome</keyword>
<comment type="caution">
    <text evidence="2">The sequence shown here is derived from an EMBL/GenBank/DDBJ whole genome shotgun (WGS) entry which is preliminary data.</text>
</comment>
<evidence type="ECO:0000313" key="2">
    <source>
        <dbReference type="EMBL" id="GJS96226.1"/>
    </source>
</evidence>
<proteinExistence type="predicted"/>
<organism evidence="2 3">
    <name type="scientific">Tanacetum coccineum</name>
    <dbReference type="NCBI Taxonomy" id="301880"/>
    <lineage>
        <taxon>Eukaryota</taxon>
        <taxon>Viridiplantae</taxon>
        <taxon>Streptophyta</taxon>
        <taxon>Embryophyta</taxon>
        <taxon>Tracheophyta</taxon>
        <taxon>Spermatophyta</taxon>
        <taxon>Magnoliopsida</taxon>
        <taxon>eudicotyledons</taxon>
        <taxon>Gunneridae</taxon>
        <taxon>Pentapetalae</taxon>
        <taxon>asterids</taxon>
        <taxon>campanulids</taxon>
        <taxon>Asterales</taxon>
        <taxon>Asteraceae</taxon>
        <taxon>Asteroideae</taxon>
        <taxon>Anthemideae</taxon>
        <taxon>Anthemidinae</taxon>
        <taxon>Tanacetum</taxon>
    </lineage>
</organism>
<protein>
    <submittedName>
        <fullName evidence="2">Uncharacterized protein</fullName>
    </submittedName>
</protein>
<name>A0ABQ5A3L8_9ASTR</name>
<dbReference type="EMBL" id="BQNB010011870">
    <property type="protein sequence ID" value="GJS96226.1"/>
    <property type="molecule type" value="Genomic_DNA"/>
</dbReference>
<gene>
    <name evidence="2" type="ORF">Tco_0803194</name>
</gene>
<evidence type="ECO:0000256" key="1">
    <source>
        <dbReference type="SAM" id="MobiDB-lite"/>
    </source>
</evidence>
<reference evidence="2" key="2">
    <citation type="submission" date="2022-01" db="EMBL/GenBank/DDBJ databases">
        <authorList>
            <person name="Yamashiro T."/>
            <person name="Shiraishi A."/>
            <person name="Satake H."/>
            <person name="Nakayama K."/>
        </authorList>
    </citation>
    <scope>NUCLEOTIDE SEQUENCE</scope>
</reference>
<accession>A0ABQ5A3L8</accession>